<evidence type="ECO:0000313" key="1">
    <source>
        <dbReference type="EMBL" id="MCP2161252.1"/>
    </source>
</evidence>
<name>A0ABT1H203_9NOCA</name>
<organism evidence="1 2">
    <name type="scientific">Williamsia serinedens</name>
    <dbReference type="NCBI Taxonomy" id="391736"/>
    <lineage>
        <taxon>Bacteria</taxon>
        <taxon>Bacillati</taxon>
        <taxon>Actinomycetota</taxon>
        <taxon>Actinomycetes</taxon>
        <taxon>Mycobacteriales</taxon>
        <taxon>Nocardiaceae</taxon>
        <taxon>Williamsia</taxon>
    </lineage>
</organism>
<dbReference type="Proteomes" id="UP001205740">
    <property type="component" value="Unassembled WGS sequence"/>
</dbReference>
<sequence>MGDVVPLFRRMPSSAVVEAVTSIGAEGAVHSAPDRRLPSNADRAQAALFAELLVEHRARITLALDEVQTADLDQARLDRAALRRELREVAVHLEKIGRLST</sequence>
<evidence type="ECO:0000313" key="2">
    <source>
        <dbReference type="Proteomes" id="UP001205740"/>
    </source>
</evidence>
<dbReference type="RefSeq" id="WP_253654830.1">
    <property type="nucleotide sequence ID" value="NZ_BAAAOE010000002.1"/>
</dbReference>
<reference evidence="1 2" key="1">
    <citation type="submission" date="2022-06" db="EMBL/GenBank/DDBJ databases">
        <title>Genomic Encyclopedia of Archaeal and Bacterial Type Strains, Phase II (KMG-II): from individual species to whole genera.</title>
        <authorList>
            <person name="Goeker M."/>
        </authorList>
    </citation>
    <scope>NUCLEOTIDE SEQUENCE [LARGE SCALE GENOMIC DNA]</scope>
    <source>
        <strain evidence="1 2">DSM 45037</strain>
    </source>
</reference>
<keyword evidence="2" id="KW-1185">Reference proteome</keyword>
<dbReference type="EMBL" id="JAMTCG010000004">
    <property type="protein sequence ID" value="MCP2161252.1"/>
    <property type="molecule type" value="Genomic_DNA"/>
</dbReference>
<proteinExistence type="predicted"/>
<accession>A0ABT1H203</accession>
<comment type="caution">
    <text evidence="1">The sequence shown here is derived from an EMBL/GenBank/DDBJ whole genome shotgun (WGS) entry which is preliminary data.</text>
</comment>
<protein>
    <submittedName>
        <fullName evidence="1">Uncharacterized protein</fullName>
    </submittedName>
</protein>
<gene>
    <name evidence="1" type="ORF">LX12_002447</name>
</gene>